<dbReference type="Proteomes" id="UP000054988">
    <property type="component" value="Unassembled WGS sequence"/>
</dbReference>
<dbReference type="EMBL" id="LATX01001835">
    <property type="protein sequence ID" value="KTB37628.1"/>
    <property type="molecule type" value="Genomic_DNA"/>
</dbReference>
<feature type="transmembrane region" description="Helical" evidence="1">
    <location>
        <begin position="202"/>
        <end position="222"/>
    </location>
</feature>
<keyword evidence="1" id="KW-1133">Transmembrane helix</keyword>
<keyword evidence="1" id="KW-0472">Membrane</keyword>
<feature type="transmembrane region" description="Helical" evidence="1">
    <location>
        <begin position="21"/>
        <end position="43"/>
    </location>
</feature>
<comment type="caution">
    <text evidence="2">The sequence shown here is derived from an EMBL/GenBank/DDBJ whole genome shotgun (WGS) entry which is preliminary data.</text>
</comment>
<evidence type="ECO:0000313" key="2">
    <source>
        <dbReference type="EMBL" id="KTB37628.1"/>
    </source>
</evidence>
<reference evidence="2 3" key="1">
    <citation type="submission" date="2015-12" db="EMBL/GenBank/DDBJ databases">
        <title>Draft genome sequence of Moniliophthora roreri, the causal agent of frosty pod rot of cacao.</title>
        <authorList>
            <person name="Aime M.C."/>
            <person name="Diaz-Valderrama J.R."/>
            <person name="Kijpornyongpan T."/>
            <person name="Phillips-Mora W."/>
        </authorList>
    </citation>
    <scope>NUCLEOTIDE SEQUENCE [LARGE SCALE GENOMIC DNA]</scope>
    <source>
        <strain evidence="2 3">MCA 2952</strain>
    </source>
</reference>
<evidence type="ECO:0000313" key="3">
    <source>
        <dbReference type="Proteomes" id="UP000054988"/>
    </source>
</evidence>
<organism evidence="2 3">
    <name type="scientific">Moniliophthora roreri</name>
    <name type="common">Frosty pod rot fungus</name>
    <name type="synonym">Monilia roreri</name>
    <dbReference type="NCBI Taxonomy" id="221103"/>
    <lineage>
        <taxon>Eukaryota</taxon>
        <taxon>Fungi</taxon>
        <taxon>Dikarya</taxon>
        <taxon>Basidiomycota</taxon>
        <taxon>Agaricomycotina</taxon>
        <taxon>Agaricomycetes</taxon>
        <taxon>Agaricomycetidae</taxon>
        <taxon>Agaricales</taxon>
        <taxon>Marasmiineae</taxon>
        <taxon>Marasmiaceae</taxon>
        <taxon>Moniliophthora</taxon>
    </lineage>
</organism>
<accession>A0A0W0FMS2</accession>
<name>A0A0W0FMS2_MONRR</name>
<dbReference type="AlphaFoldDB" id="A0A0W0FMS2"/>
<keyword evidence="1" id="KW-0812">Transmembrane</keyword>
<evidence type="ECO:0000256" key="1">
    <source>
        <dbReference type="SAM" id="Phobius"/>
    </source>
</evidence>
<evidence type="ECO:0008006" key="4">
    <source>
        <dbReference type="Google" id="ProtNLM"/>
    </source>
</evidence>
<protein>
    <recommendedName>
        <fullName evidence="4">Proteophosphoglycan ppg4</fullName>
    </recommendedName>
</protein>
<sequence>MSVTTPIVEAFRYLLQPIAPFTWFGLGFSTLDVVAAFRLCIALRQIREDLFRKHVKAHGHSVVEARSFTRSALTALTVVYGGEAVTCPLLLTPPSFMVSGTVPVLYTMIQGIVDMLPAVPEMTMNMELPLSLFDGFSRSYLLCNLIPPVVTLNTVPALATSPWALLVTSFVTANGGFFLTNMLSFMNPTPFALQTPPELQPYGWTAVDLWCAPLVTGLYALLTHAQPFWADAHNLIATLLGVGIEGKQIEAVDTETARAACALILATLFTTRTIKNLSASWAPQVTDTQQKIKKELNTKAQ</sequence>
<proteinExistence type="predicted"/>
<gene>
    <name evidence="2" type="ORF">WG66_9793</name>
</gene>
<dbReference type="eggNOG" id="ENOG502SKKI">
    <property type="taxonomic scope" value="Eukaryota"/>
</dbReference>
<feature type="transmembrane region" description="Helical" evidence="1">
    <location>
        <begin position="163"/>
        <end position="182"/>
    </location>
</feature>